<dbReference type="PANTHER" id="PTHR30329:SF21">
    <property type="entry name" value="LIPOPROTEIN YIAD-RELATED"/>
    <property type="match status" value="1"/>
</dbReference>
<dbReference type="SUPFAM" id="SSF103088">
    <property type="entry name" value="OmpA-like"/>
    <property type="match status" value="1"/>
</dbReference>
<dbReference type="InterPro" id="IPR006665">
    <property type="entry name" value="OmpA-like"/>
</dbReference>
<dbReference type="OrthoDB" id="350230at2"/>
<dbReference type="eggNOG" id="COG2885">
    <property type="taxonomic scope" value="Bacteria"/>
</dbReference>
<evidence type="ECO:0000313" key="4">
    <source>
        <dbReference type="EMBL" id="AEE16301.1"/>
    </source>
</evidence>
<evidence type="ECO:0000256" key="1">
    <source>
        <dbReference type="PROSITE-ProRule" id="PRU00473"/>
    </source>
</evidence>
<evidence type="ECO:0000256" key="2">
    <source>
        <dbReference type="SAM" id="SignalP"/>
    </source>
</evidence>
<dbReference type="KEGG" id="tbe:Trebr_0865"/>
<keyword evidence="2" id="KW-0732">Signal</keyword>
<dbReference type="PROSITE" id="PS51123">
    <property type="entry name" value="OMPA_2"/>
    <property type="match status" value="1"/>
</dbReference>
<dbReference type="RefSeq" id="WP_013758020.1">
    <property type="nucleotide sequence ID" value="NC_015500.1"/>
</dbReference>
<reference evidence="5" key="1">
    <citation type="submission" date="2011-04" db="EMBL/GenBank/DDBJ databases">
        <title>The complete genome of Treponema brennaborense DSM 12168.</title>
        <authorList>
            <person name="Lucas S."/>
            <person name="Han J."/>
            <person name="Lapidus A."/>
            <person name="Bruce D."/>
            <person name="Goodwin L."/>
            <person name="Pitluck S."/>
            <person name="Peters L."/>
            <person name="Kyrpides N."/>
            <person name="Mavromatis K."/>
            <person name="Ivanova N."/>
            <person name="Mikhailova N."/>
            <person name="Pagani I."/>
            <person name="Teshima H."/>
            <person name="Detter J.C."/>
            <person name="Tapia R."/>
            <person name="Han C."/>
            <person name="Land M."/>
            <person name="Hauser L."/>
            <person name="Markowitz V."/>
            <person name="Cheng J.-F."/>
            <person name="Hugenholtz P."/>
            <person name="Woyke T."/>
            <person name="Wu D."/>
            <person name="Gronow S."/>
            <person name="Wellnitz S."/>
            <person name="Brambilla E."/>
            <person name="Klenk H.-P."/>
            <person name="Eisen J.A."/>
        </authorList>
    </citation>
    <scope>NUCLEOTIDE SEQUENCE [LARGE SCALE GENOMIC DNA]</scope>
    <source>
        <strain evidence="5">DSM 12168 / CIP 105900 / DD5/3</strain>
    </source>
</reference>
<evidence type="ECO:0000313" key="5">
    <source>
        <dbReference type="Proteomes" id="UP000006546"/>
    </source>
</evidence>
<dbReference type="STRING" id="906968.Trebr_0865"/>
<dbReference type="Pfam" id="PF00691">
    <property type="entry name" value="OmpA"/>
    <property type="match status" value="1"/>
</dbReference>
<organism evidence="4 5">
    <name type="scientific">Treponema brennaborense (strain DSM 12168 / CIP 105900 / DD5/3)</name>
    <dbReference type="NCBI Taxonomy" id="906968"/>
    <lineage>
        <taxon>Bacteria</taxon>
        <taxon>Pseudomonadati</taxon>
        <taxon>Spirochaetota</taxon>
        <taxon>Spirochaetia</taxon>
        <taxon>Spirochaetales</taxon>
        <taxon>Treponemataceae</taxon>
        <taxon>Treponema</taxon>
    </lineage>
</organism>
<feature type="signal peptide" evidence="2">
    <location>
        <begin position="1"/>
        <end position="32"/>
    </location>
</feature>
<dbReference type="InterPro" id="IPR036737">
    <property type="entry name" value="OmpA-like_sf"/>
</dbReference>
<keyword evidence="1" id="KW-0472">Membrane</keyword>
<gene>
    <name evidence="4" type="ordered locus">Trebr_0865</name>
</gene>
<dbReference type="HOGENOM" id="CLU_609615_0_0_12"/>
<proteinExistence type="predicted"/>
<dbReference type="EMBL" id="CP002696">
    <property type="protein sequence ID" value="AEE16301.1"/>
    <property type="molecule type" value="Genomic_DNA"/>
</dbReference>
<evidence type="ECO:0000259" key="3">
    <source>
        <dbReference type="PROSITE" id="PS51123"/>
    </source>
</evidence>
<dbReference type="GO" id="GO:0016020">
    <property type="term" value="C:membrane"/>
    <property type="evidence" value="ECO:0007669"/>
    <property type="project" value="UniProtKB-UniRule"/>
</dbReference>
<accession>F4LJ44</accession>
<protein>
    <submittedName>
        <fullName evidence="4">OmpA/MotB domain protein</fullName>
    </submittedName>
</protein>
<dbReference type="Proteomes" id="UP000006546">
    <property type="component" value="Chromosome"/>
</dbReference>
<dbReference type="AlphaFoldDB" id="F4LJ44"/>
<dbReference type="Gene3D" id="3.30.1330.60">
    <property type="entry name" value="OmpA-like domain"/>
    <property type="match status" value="1"/>
</dbReference>
<name>F4LJ44_TREBD</name>
<dbReference type="PANTHER" id="PTHR30329">
    <property type="entry name" value="STATOR ELEMENT OF FLAGELLAR MOTOR COMPLEX"/>
    <property type="match status" value="1"/>
</dbReference>
<sequence>MILKRTVSPAARLHRLCCTVFIFCCISRVCIAQSVSSESFVDWTQESFTSLLGIDLQQAGIPFPSGKNTAVNKINIQLPLLLKDPLLSLTVDSSLKLGDLVLSGTLTFDTISAVINDARKTPGVFSQTGMVLNMQHAIRLNDLSALLIRHSRPYTVREPIERVSSRPYSGIIIDARGTLPVHGEFVKEQGEPCFFPKIWDENMNLLYERNMMDSDAAKAHGIVEYGYSDDELLYQDRVGKDPLYVKALRIYGMYRTDPVISRSDALKILSVPQNVELLRQGRIVLLLDEAQLVRAVGAPLKDDAYYVVMRDVAQFVYENKVPDVTITDDYTGIQISIQNLQFIADSAELLPAEKLRLDTIAELLKTVTADNEFSVIVEGHTASVGKPAGEQQLSIERAQAIISAMAQRGVDTGTFTSKGFGGTVPVGDNATPEGRAQNRRVEILIVPKTTYIQRDWGGQGSQLQKTTIE</sequence>
<dbReference type="CDD" id="cd07185">
    <property type="entry name" value="OmpA_C-like"/>
    <property type="match status" value="1"/>
</dbReference>
<feature type="domain" description="OmpA-like" evidence="3">
    <location>
        <begin position="329"/>
        <end position="449"/>
    </location>
</feature>
<keyword evidence="5" id="KW-1185">Reference proteome</keyword>
<dbReference type="InterPro" id="IPR050330">
    <property type="entry name" value="Bact_OuterMem_StrucFunc"/>
</dbReference>
<feature type="chain" id="PRO_5003310838" evidence="2">
    <location>
        <begin position="33"/>
        <end position="469"/>
    </location>
</feature>